<reference evidence="1" key="3">
    <citation type="journal article" date="2017" name="Nature">
        <title>Genome sequence of the progenitor of the wheat D genome Aegilops tauschii.</title>
        <authorList>
            <person name="Luo M.C."/>
            <person name="Gu Y.Q."/>
            <person name="Puiu D."/>
            <person name="Wang H."/>
            <person name="Twardziok S.O."/>
            <person name="Deal K.R."/>
            <person name="Huo N."/>
            <person name="Zhu T."/>
            <person name="Wang L."/>
            <person name="Wang Y."/>
            <person name="McGuire P.E."/>
            <person name="Liu S."/>
            <person name="Long H."/>
            <person name="Ramasamy R.K."/>
            <person name="Rodriguez J.C."/>
            <person name="Van S.L."/>
            <person name="Yuan L."/>
            <person name="Wang Z."/>
            <person name="Xia Z."/>
            <person name="Xiao L."/>
            <person name="Anderson O.D."/>
            <person name="Ouyang S."/>
            <person name="Liang Y."/>
            <person name="Zimin A.V."/>
            <person name="Pertea G."/>
            <person name="Qi P."/>
            <person name="Bennetzen J.L."/>
            <person name="Dai X."/>
            <person name="Dawson M.W."/>
            <person name="Muller H.G."/>
            <person name="Kugler K."/>
            <person name="Rivarola-Duarte L."/>
            <person name="Spannagl M."/>
            <person name="Mayer K.F.X."/>
            <person name="Lu F.H."/>
            <person name="Bevan M.W."/>
            <person name="Leroy P."/>
            <person name="Li P."/>
            <person name="You F.M."/>
            <person name="Sun Q."/>
            <person name="Liu Z."/>
            <person name="Lyons E."/>
            <person name="Wicker T."/>
            <person name="Salzberg S.L."/>
            <person name="Devos K.M."/>
            <person name="Dvorak J."/>
        </authorList>
    </citation>
    <scope>NUCLEOTIDE SEQUENCE [LARGE SCALE GENOMIC DNA]</scope>
    <source>
        <strain evidence="1">cv. AL8/78</strain>
    </source>
</reference>
<keyword evidence="2" id="KW-1185">Reference proteome</keyword>
<name>A0A453QBI7_AEGTS</name>
<accession>A0A453QBI7</accession>
<dbReference type="EnsemblPlants" id="AET7Gv20025200.2">
    <property type="protein sequence ID" value="AET7Gv20025200.2"/>
    <property type="gene ID" value="AET7Gv20025200"/>
</dbReference>
<protein>
    <submittedName>
        <fullName evidence="1">Uncharacterized protein</fullName>
    </submittedName>
</protein>
<reference evidence="2" key="1">
    <citation type="journal article" date="2014" name="Science">
        <title>Ancient hybridizations among the ancestral genomes of bread wheat.</title>
        <authorList>
            <consortium name="International Wheat Genome Sequencing Consortium,"/>
            <person name="Marcussen T."/>
            <person name="Sandve S.R."/>
            <person name="Heier L."/>
            <person name="Spannagl M."/>
            <person name="Pfeifer M."/>
            <person name="Jakobsen K.S."/>
            <person name="Wulff B.B."/>
            <person name="Steuernagel B."/>
            <person name="Mayer K.F."/>
            <person name="Olsen O.A."/>
        </authorList>
    </citation>
    <scope>NUCLEOTIDE SEQUENCE [LARGE SCALE GENOMIC DNA]</scope>
    <source>
        <strain evidence="2">cv. AL8/78</strain>
    </source>
</reference>
<reference evidence="1" key="5">
    <citation type="journal article" date="2021" name="G3 (Bethesda)">
        <title>Aegilops tauschii genome assembly Aet v5.0 features greater sequence contiguity and improved annotation.</title>
        <authorList>
            <person name="Wang L."/>
            <person name="Zhu T."/>
            <person name="Rodriguez J.C."/>
            <person name="Deal K.R."/>
            <person name="Dubcovsky J."/>
            <person name="McGuire P.E."/>
            <person name="Lux T."/>
            <person name="Spannagl M."/>
            <person name="Mayer K.F.X."/>
            <person name="Baldrich P."/>
            <person name="Meyers B.C."/>
            <person name="Huo N."/>
            <person name="Gu Y.Q."/>
            <person name="Zhou H."/>
            <person name="Devos K.M."/>
            <person name="Bennetzen J.L."/>
            <person name="Unver T."/>
            <person name="Budak H."/>
            <person name="Gulick P.J."/>
            <person name="Galiba G."/>
            <person name="Kalapos B."/>
            <person name="Nelson D.R."/>
            <person name="Li P."/>
            <person name="You F.M."/>
            <person name="Luo M.C."/>
            <person name="Dvorak J."/>
        </authorList>
    </citation>
    <scope>NUCLEOTIDE SEQUENCE [LARGE SCALE GENOMIC DNA]</scope>
    <source>
        <strain evidence="1">cv. AL8/78</strain>
    </source>
</reference>
<reference evidence="2" key="2">
    <citation type="journal article" date="2017" name="Nat. Plants">
        <title>The Aegilops tauschii genome reveals multiple impacts of transposons.</title>
        <authorList>
            <person name="Zhao G."/>
            <person name="Zou C."/>
            <person name="Li K."/>
            <person name="Wang K."/>
            <person name="Li T."/>
            <person name="Gao L."/>
            <person name="Zhang X."/>
            <person name="Wang H."/>
            <person name="Yang Z."/>
            <person name="Liu X."/>
            <person name="Jiang W."/>
            <person name="Mao L."/>
            <person name="Kong X."/>
            <person name="Jiao Y."/>
            <person name="Jia J."/>
        </authorList>
    </citation>
    <scope>NUCLEOTIDE SEQUENCE [LARGE SCALE GENOMIC DNA]</scope>
    <source>
        <strain evidence="2">cv. AL8/78</strain>
    </source>
</reference>
<evidence type="ECO:0000313" key="2">
    <source>
        <dbReference type="Proteomes" id="UP000015105"/>
    </source>
</evidence>
<dbReference type="AlphaFoldDB" id="A0A453QBI7"/>
<proteinExistence type="predicted"/>
<sequence length="150" mass="16076">KPGAPRMVAAGPRLPCLYVGNPRSGATAPLARHGRLAAVRAVDLASRACGAAGSGGSWRPAAAFAVACARDLAPPLFGVRASLVGPRFLGSPVLYRRLCWWRGYSSGEIPGRPCRPRRRRRLRAPFPSLEALLWTDPLTYPSPRSPGRKP</sequence>
<organism evidence="1 2">
    <name type="scientific">Aegilops tauschii subsp. strangulata</name>
    <name type="common">Goatgrass</name>
    <dbReference type="NCBI Taxonomy" id="200361"/>
    <lineage>
        <taxon>Eukaryota</taxon>
        <taxon>Viridiplantae</taxon>
        <taxon>Streptophyta</taxon>
        <taxon>Embryophyta</taxon>
        <taxon>Tracheophyta</taxon>
        <taxon>Spermatophyta</taxon>
        <taxon>Magnoliopsida</taxon>
        <taxon>Liliopsida</taxon>
        <taxon>Poales</taxon>
        <taxon>Poaceae</taxon>
        <taxon>BOP clade</taxon>
        <taxon>Pooideae</taxon>
        <taxon>Triticodae</taxon>
        <taxon>Triticeae</taxon>
        <taxon>Triticinae</taxon>
        <taxon>Aegilops</taxon>
    </lineage>
</organism>
<evidence type="ECO:0000313" key="1">
    <source>
        <dbReference type="EnsemblPlants" id="AET7Gv20025200.2"/>
    </source>
</evidence>
<dbReference type="Gramene" id="AET7Gv20025200.2">
    <property type="protein sequence ID" value="AET7Gv20025200.2"/>
    <property type="gene ID" value="AET7Gv20025200"/>
</dbReference>
<reference evidence="1" key="4">
    <citation type="submission" date="2019-03" db="UniProtKB">
        <authorList>
            <consortium name="EnsemblPlants"/>
        </authorList>
    </citation>
    <scope>IDENTIFICATION</scope>
</reference>
<dbReference type="Proteomes" id="UP000015105">
    <property type="component" value="Chromosome 7D"/>
</dbReference>